<dbReference type="RefSeq" id="XP_040763589.1">
    <property type="nucleotide sequence ID" value="XM_040912633.1"/>
</dbReference>
<dbReference type="EMBL" id="KV427627">
    <property type="protein sequence ID" value="KZT05849.1"/>
    <property type="molecule type" value="Genomic_DNA"/>
</dbReference>
<accession>A0A165DXZ4</accession>
<gene>
    <name evidence="3" type="ORF">LAESUDRAFT_759755</name>
</gene>
<evidence type="ECO:0000256" key="1">
    <source>
        <dbReference type="SAM" id="Coils"/>
    </source>
</evidence>
<evidence type="ECO:0000256" key="2">
    <source>
        <dbReference type="SAM" id="MobiDB-lite"/>
    </source>
</evidence>
<dbReference type="AlphaFoldDB" id="A0A165DXZ4"/>
<evidence type="ECO:0000313" key="4">
    <source>
        <dbReference type="Proteomes" id="UP000076871"/>
    </source>
</evidence>
<sequence>MLHHATRSATPLVGAFTTILEAAARRAWVRTKPGRAYPGGTARAQSSVVEPRTRDDDNRPAAEGRKQRVPRYSRSFLSQLPIPKDTPEGSVTYGGCSSLHPEMHSPTTTPIARVLSLPEAYSAFLEVDDARSSALCPHERTCCVQDAPVRARSPGAKRALLTYISPECLSDDDFTAIDPGLDPFPDATTDPPWQEVLASLPESISASLTVHYGPYEPPLPARRPNPRSATGLYRNLLFFRISRPTLSLETLIDYHGAFREYQTTRSFNLLITLALRLVRYGTARALFRDMQARGTPPDSFTRQLRVRLLLRDGTGWHTAWREQFMHAQDENRGMPLSVWLEFFAVEHNYSLRRWRHSTTQPSERELAVVPPVEFKTLEKRHQILMQNLPTIADNHWTRIPSRAIRQIVRILILTNHREHAITITSFLFRLLPEKLPPRWNQACLDIVHLHMLPGPRRGLPHYNFARKLFFKLIRLRPDLQPSATTLFLLMQHLKRSTNGIAMAQPLVYHFVARWGHRVVDDKVRRLLASLAIKGGDLRVADAVDRSQKAVEEARQKRAAEQSLKNEHQHDNLSGKRAFSAALAFSRRGEEGWQWRLLRRRLWQAMQKRRSRGPVDVADGGIG</sequence>
<organism evidence="3 4">
    <name type="scientific">Laetiporus sulphureus 93-53</name>
    <dbReference type="NCBI Taxonomy" id="1314785"/>
    <lineage>
        <taxon>Eukaryota</taxon>
        <taxon>Fungi</taxon>
        <taxon>Dikarya</taxon>
        <taxon>Basidiomycota</taxon>
        <taxon>Agaricomycotina</taxon>
        <taxon>Agaricomycetes</taxon>
        <taxon>Polyporales</taxon>
        <taxon>Laetiporus</taxon>
    </lineage>
</organism>
<dbReference type="OrthoDB" id="3149711at2759"/>
<dbReference type="Proteomes" id="UP000076871">
    <property type="component" value="Unassembled WGS sequence"/>
</dbReference>
<keyword evidence="4" id="KW-1185">Reference proteome</keyword>
<proteinExistence type="predicted"/>
<keyword evidence="1" id="KW-0175">Coiled coil</keyword>
<feature type="coiled-coil region" evidence="1">
    <location>
        <begin position="543"/>
        <end position="570"/>
    </location>
</feature>
<reference evidence="3 4" key="1">
    <citation type="journal article" date="2016" name="Mol. Biol. Evol.">
        <title>Comparative Genomics of Early-Diverging Mushroom-Forming Fungi Provides Insights into the Origins of Lignocellulose Decay Capabilities.</title>
        <authorList>
            <person name="Nagy L.G."/>
            <person name="Riley R."/>
            <person name="Tritt A."/>
            <person name="Adam C."/>
            <person name="Daum C."/>
            <person name="Floudas D."/>
            <person name="Sun H."/>
            <person name="Yadav J.S."/>
            <person name="Pangilinan J."/>
            <person name="Larsson K.H."/>
            <person name="Matsuura K."/>
            <person name="Barry K."/>
            <person name="Labutti K."/>
            <person name="Kuo R."/>
            <person name="Ohm R.A."/>
            <person name="Bhattacharya S.S."/>
            <person name="Shirouzu T."/>
            <person name="Yoshinaga Y."/>
            <person name="Martin F.M."/>
            <person name="Grigoriev I.V."/>
            <person name="Hibbett D.S."/>
        </authorList>
    </citation>
    <scope>NUCLEOTIDE SEQUENCE [LARGE SCALE GENOMIC DNA]</scope>
    <source>
        <strain evidence="3 4">93-53</strain>
    </source>
</reference>
<protein>
    <submittedName>
        <fullName evidence="3">Uncharacterized protein</fullName>
    </submittedName>
</protein>
<evidence type="ECO:0000313" key="3">
    <source>
        <dbReference type="EMBL" id="KZT05849.1"/>
    </source>
</evidence>
<dbReference type="InParanoid" id="A0A165DXZ4"/>
<name>A0A165DXZ4_9APHY</name>
<dbReference type="GeneID" id="63829661"/>
<feature type="region of interest" description="Disordered" evidence="2">
    <location>
        <begin position="33"/>
        <end position="89"/>
    </location>
</feature>
<feature type="compositionally biased region" description="Basic and acidic residues" evidence="2">
    <location>
        <begin position="51"/>
        <end position="66"/>
    </location>
</feature>